<evidence type="ECO:0000313" key="3">
    <source>
        <dbReference type="EMBL" id="CBN73792.1"/>
    </source>
</evidence>
<name>D8LS08_ECTSI</name>
<dbReference type="InterPro" id="IPR047137">
    <property type="entry name" value="ORF3"/>
</dbReference>
<protein>
    <recommendedName>
        <fullName evidence="2">Coenzyme Q-binding protein COQ10 START domain-containing protein</fullName>
    </recommendedName>
</protein>
<dbReference type="AlphaFoldDB" id="D8LS08"/>
<feature type="domain" description="Coenzyme Q-binding protein COQ10 START" evidence="2">
    <location>
        <begin position="66"/>
        <end position="160"/>
    </location>
</feature>
<dbReference type="OrthoDB" id="47798at2759"/>
<sequence length="163" mass="17904">MRNGALLAVAGAAVLINAFCSSGVIRCDALVLRGGIKRRDSTIRRVRGGVSDLRAAWIDEQVSLEVPASTQDAYSLYSDLQRQPEWSPWLKSVQHDRATGTSKWVIQSNGIKVSWNAQNTVEVYGSEVAWESTTGLSNRGRVTFDDKGGERCLMTLTLSYNLP</sequence>
<dbReference type="EMBL" id="FN648926">
    <property type="protein sequence ID" value="CBN73792.1"/>
    <property type="molecule type" value="Genomic_DNA"/>
</dbReference>
<dbReference type="eggNOG" id="ENOG502QSDH">
    <property type="taxonomic scope" value="Eukaryota"/>
</dbReference>
<dbReference type="Pfam" id="PF03364">
    <property type="entry name" value="Polyketide_cyc"/>
    <property type="match status" value="1"/>
</dbReference>
<proteinExistence type="predicted"/>
<dbReference type="InParanoid" id="D8LS08"/>
<evidence type="ECO:0000259" key="2">
    <source>
        <dbReference type="Pfam" id="PF03364"/>
    </source>
</evidence>
<evidence type="ECO:0000313" key="4">
    <source>
        <dbReference type="Proteomes" id="UP000002630"/>
    </source>
</evidence>
<dbReference type="SUPFAM" id="SSF55961">
    <property type="entry name" value="Bet v1-like"/>
    <property type="match status" value="1"/>
</dbReference>
<accession>D8LS08</accession>
<feature type="signal peptide" evidence="1">
    <location>
        <begin position="1"/>
        <end position="29"/>
    </location>
</feature>
<dbReference type="Proteomes" id="UP000002630">
    <property type="component" value="Linkage Group LG06"/>
</dbReference>
<dbReference type="InterPro" id="IPR005031">
    <property type="entry name" value="COQ10_START"/>
</dbReference>
<keyword evidence="4" id="KW-1185">Reference proteome</keyword>
<dbReference type="EMBL" id="FN649731">
    <property type="protein sequence ID" value="CBN73792.1"/>
    <property type="molecule type" value="Genomic_DNA"/>
</dbReference>
<keyword evidence="1" id="KW-0732">Signal</keyword>
<dbReference type="PANTHER" id="PTHR33824">
    <property type="entry name" value="POLYKETIDE CYCLASE/DEHYDRASE AND LIPID TRANSPORT SUPERFAMILY PROTEIN"/>
    <property type="match status" value="1"/>
</dbReference>
<evidence type="ECO:0000256" key="1">
    <source>
        <dbReference type="SAM" id="SignalP"/>
    </source>
</evidence>
<dbReference type="Gene3D" id="3.30.530.20">
    <property type="match status" value="1"/>
</dbReference>
<dbReference type="STRING" id="2880.D8LS08"/>
<feature type="chain" id="PRO_5003117489" description="Coenzyme Q-binding protein COQ10 START domain-containing protein" evidence="1">
    <location>
        <begin position="30"/>
        <end position="163"/>
    </location>
</feature>
<reference evidence="3 4" key="1">
    <citation type="journal article" date="2010" name="Nature">
        <title>The Ectocarpus genome and the independent evolution of multicellularity in brown algae.</title>
        <authorList>
            <person name="Cock J.M."/>
            <person name="Sterck L."/>
            <person name="Rouze P."/>
            <person name="Scornet D."/>
            <person name="Allen A.E."/>
            <person name="Amoutzias G."/>
            <person name="Anthouard V."/>
            <person name="Artiguenave F."/>
            <person name="Aury J.M."/>
            <person name="Badger J.H."/>
            <person name="Beszteri B."/>
            <person name="Billiau K."/>
            <person name="Bonnet E."/>
            <person name="Bothwell J.H."/>
            <person name="Bowler C."/>
            <person name="Boyen C."/>
            <person name="Brownlee C."/>
            <person name="Carrano C.J."/>
            <person name="Charrier B."/>
            <person name="Cho G.Y."/>
            <person name="Coelho S.M."/>
            <person name="Collen J."/>
            <person name="Corre E."/>
            <person name="Da Silva C."/>
            <person name="Delage L."/>
            <person name="Delaroque N."/>
            <person name="Dittami S.M."/>
            <person name="Doulbeau S."/>
            <person name="Elias M."/>
            <person name="Farnham G."/>
            <person name="Gachon C.M."/>
            <person name="Gschloessl B."/>
            <person name="Heesch S."/>
            <person name="Jabbari K."/>
            <person name="Jubin C."/>
            <person name="Kawai H."/>
            <person name="Kimura K."/>
            <person name="Kloareg B."/>
            <person name="Kupper F.C."/>
            <person name="Lang D."/>
            <person name="Le Bail A."/>
            <person name="Leblanc C."/>
            <person name="Lerouge P."/>
            <person name="Lohr M."/>
            <person name="Lopez P.J."/>
            <person name="Martens C."/>
            <person name="Maumus F."/>
            <person name="Michel G."/>
            <person name="Miranda-Saavedra D."/>
            <person name="Morales J."/>
            <person name="Moreau H."/>
            <person name="Motomura T."/>
            <person name="Nagasato C."/>
            <person name="Napoli C.A."/>
            <person name="Nelson D.R."/>
            <person name="Nyvall-Collen P."/>
            <person name="Peters A.F."/>
            <person name="Pommier C."/>
            <person name="Potin P."/>
            <person name="Poulain J."/>
            <person name="Quesneville H."/>
            <person name="Read B."/>
            <person name="Rensing S.A."/>
            <person name="Ritter A."/>
            <person name="Rousvoal S."/>
            <person name="Samanta M."/>
            <person name="Samson G."/>
            <person name="Schroeder D.C."/>
            <person name="Segurens B."/>
            <person name="Strittmatter M."/>
            <person name="Tonon T."/>
            <person name="Tregear J.W."/>
            <person name="Valentin K."/>
            <person name="von Dassow P."/>
            <person name="Yamagishi T."/>
            <person name="Van de Peer Y."/>
            <person name="Wincker P."/>
        </authorList>
    </citation>
    <scope>NUCLEOTIDE SEQUENCE [LARGE SCALE GENOMIC DNA]</scope>
    <source>
        <strain evidence="4">Ec32 / CCAP1310/4</strain>
    </source>
</reference>
<dbReference type="PANTHER" id="PTHR33824:SF7">
    <property type="entry name" value="POLYKETIDE CYCLASE_DEHYDRASE AND LIPID TRANSPORT SUPERFAMILY PROTEIN"/>
    <property type="match status" value="1"/>
</dbReference>
<dbReference type="InterPro" id="IPR023393">
    <property type="entry name" value="START-like_dom_sf"/>
</dbReference>
<gene>
    <name evidence="3" type="ORF">Esi_0007_0065</name>
</gene>
<organism evidence="3 4">
    <name type="scientific">Ectocarpus siliculosus</name>
    <name type="common">Brown alga</name>
    <name type="synonym">Conferva siliculosa</name>
    <dbReference type="NCBI Taxonomy" id="2880"/>
    <lineage>
        <taxon>Eukaryota</taxon>
        <taxon>Sar</taxon>
        <taxon>Stramenopiles</taxon>
        <taxon>Ochrophyta</taxon>
        <taxon>PX clade</taxon>
        <taxon>Phaeophyceae</taxon>
        <taxon>Ectocarpales</taxon>
        <taxon>Ectocarpaceae</taxon>
        <taxon>Ectocarpus</taxon>
    </lineage>
</organism>